<protein>
    <recommendedName>
        <fullName evidence="5">CopL family metal-binding regulatory protein</fullName>
    </recommendedName>
</protein>
<feature type="compositionally biased region" description="Low complexity" evidence="1">
    <location>
        <begin position="77"/>
        <end position="90"/>
    </location>
</feature>
<feature type="signal peptide" evidence="2">
    <location>
        <begin position="1"/>
        <end position="22"/>
    </location>
</feature>
<dbReference type="RefSeq" id="WP_394396292.1">
    <property type="nucleotide sequence ID" value="NZ_JBIGHW010000003.1"/>
</dbReference>
<feature type="region of interest" description="Disordered" evidence="1">
    <location>
        <begin position="73"/>
        <end position="107"/>
    </location>
</feature>
<sequence>MRRWFLALMALFVAAQMSWAGAQLCCVAELAPQQTEQSVAAHDAVPGEAQAVCETGHCHCHHAGCAAPLDERRAHPARQAAPPEPAALRQPKSHIPAGLERPDWLRA</sequence>
<comment type="caution">
    <text evidence="3">The sequence shown here is derived from an EMBL/GenBank/DDBJ whole genome shotgun (WGS) entry which is preliminary data.</text>
</comment>
<keyword evidence="2" id="KW-0732">Signal</keyword>
<dbReference type="EMBL" id="JBIGHW010000003">
    <property type="protein sequence ID" value="MFG6440256.1"/>
    <property type="molecule type" value="Genomic_DNA"/>
</dbReference>
<evidence type="ECO:0000256" key="2">
    <source>
        <dbReference type="SAM" id="SignalP"/>
    </source>
</evidence>
<dbReference type="Proteomes" id="UP001606301">
    <property type="component" value="Unassembled WGS sequence"/>
</dbReference>
<accession>A0ABW7FEV9</accession>
<evidence type="ECO:0008006" key="5">
    <source>
        <dbReference type="Google" id="ProtNLM"/>
    </source>
</evidence>
<reference evidence="3 4" key="1">
    <citation type="submission" date="2024-08" db="EMBL/GenBank/DDBJ databases">
        <authorList>
            <person name="Lu H."/>
        </authorList>
    </citation>
    <scope>NUCLEOTIDE SEQUENCE [LARGE SCALE GENOMIC DNA]</scope>
    <source>
        <strain evidence="3 4">LKC17W</strain>
    </source>
</reference>
<proteinExistence type="predicted"/>
<keyword evidence="4" id="KW-1185">Reference proteome</keyword>
<organism evidence="3 4">
    <name type="scientific">Pelomonas margarita</name>
    <dbReference type="NCBI Taxonomy" id="3299031"/>
    <lineage>
        <taxon>Bacteria</taxon>
        <taxon>Pseudomonadati</taxon>
        <taxon>Pseudomonadota</taxon>
        <taxon>Betaproteobacteria</taxon>
        <taxon>Burkholderiales</taxon>
        <taxon>Sphaerotilaceae</taxon>
        <taxon>Roseateles</taxon>
    </lineage>
</organism>
<name>A0ABW7FEV9_9BURK</name>
<gene>
    <name evidence="3" type="ORF">ACG0Z3_06120</name>
</gene>
<evidence type="ECO:0000313" key="4">
    <source>
        <dbReference type="Proteomes" id="UP001606301"/>
    </source>
</evidence>
<feature type="chain" id="PRO_5045301525" description="CopL family metal-binding regulatory protein" evidence="2">
    <location>
        <begin position="23"/>
        <end position="107"/>
    </location>
</feature>
<evidence type="ECO:0000313" key="3">
    <source>
        <dbReference type="EMBL" id="MFG6440256.1"/>
    </source>
</evidence>
<evidence type="ECO:0000256" key="1">
    <source>
        <dbReference type="SAM" id="MobiDB-lite"/>
    </source>
</evidence>